<evidence type="ECO:0000256" key="2">
    <source>
        <dbReference type="ARBA" id="ARBA00022448"/>
    </source>
</evidence>
<keyword evidence="7 8" id="KW-0998">Cell outer membrane</keyword>
<dbReference type="InterPro" id="IPR036942">
    <property type="entry name" value="Beta-barrel_TonB_sf"/>
</dbReference>
<gene>
    <name evidence="13" type="ORF">C8D85_1115</name>
</gene>
<dbReference type="PANTHER" id="PTHR30069:SF27">
    <property type="entry name" value="BLL4766 PROTEIN"/>
    <property type="match status" value="1"/>
</dbReference>
<evidence type="ECO:0000256" key="7">
    <source>
        <dbReference type="ARBA" id="ARBA00023237"/>
    </source>
</evidence>
<keyword evidence="5 9" id="KW-0798">TonB box</keyword>
<organism evidence="13 14">
    <name type="scientific">Marinomonas communis</name>
    <dbReference type="NCBI Taxonomy" id="28254"/>
    <lineage>
        <taxon>Bacteria</taxon>
        <taxon>Pseudomonadati</taxon>
        <taxon>Pseudomonadota</taxon>
        <taxon>Gammaproteobacteria</taxon>
        <taxon>Oceanospirillales</taxon>
        <taxon>Oceanospirillaceae</taxon>
        <taxon>Marinomonas</taxon>
    </lineage>
</organism>
<proteinExistence type="inferred from homology"/>
<evidence type="ECO:0000259" key="11">
    <source>
        <dbReference type="Pfam" id="PF00593"/>
    </source>
</evidence>
<name>A0A4V3DGV1_9GAMM</name>
<keyword evidence="6 8" id="KW-0472">Membrane</keyword>
<feature type="region of interest" description="Disordered" evidence="10">
    <location>
        <begin position="210"/>
        <end position="229"/>
    </location>
</feature>
<protein>
    <submittedName>
        <fullName evidence="13">Iron complex outermembrane receptor protein</fullName>
    </submittedName>
</protein>
<dbReference type="PANTHER" id="PTHR30069">
    <property type="entry name" value="TONB-DEPENDENT OUTER MEMBRANE RECEPTOR"/>
    <property type="match status" value="1"/>
</dbReference>
<evidence type="ECO:0000256" key="8">
    <source>
        <dbReference type="PROSITE-ProRule" id="PRU01360"/>
    </source>
</evidence>
<dbReference type="Pfam" id="PF07715">
    <property type="entry name" value="Plug"/>
    <property type="match status" value="1"/>
</dbReference>
<evidence type="ECO:0000313" key="14">
    <source>
        <dbReference type="Proteomes" id="UP000295729"/>
    </source>
</evidence>
<reference evidence="13 14" key="1">
    <citation type="submission" date="2019-03" db="EMBL/GenBank/DDBJ databases">
        <title>Genomic Encyclopedia of Type Strains, Phase IV (KMG-IV): sequencing the most valuable type-strain genomes for metagenomic binning, comparative biology and taxonomic classification.</title>
        <authorList>
            <person name="Goeker M."/>
        </authorList>
    </citation>
    <scope>NUCLEOTIDE SEQUENCE [LARGE SCALE GENOMIC DNA]</scope>
    <source>
        <strain evidence="13 14">DSM 5604</strain>
    </source>
</reference>
<dbReference type="EMBL" id="SNZA01000001">
    <property type="protein sequence ID" value="TDR15741.1"/>
    <property type="molecule type" value="Genomic_DNA"/>
</dbReference>
<keyword evidence="2 8" id="KW-0813">Transport</keyword>
<dbReference type="GO" id="GO:0009279">
    <property type="term" value="C:cell outer membrane"/>
    <property type="evidence" value="ECO:0007669"/>
    <property type="project" value="UniProtKB-SubCell"/>
</dbReference>
<dbReference type="PROSITE" id="PS52016">
    <property type="entry name" value="TONB_DEPENDENT_REC_3"/>
    <property type="match status" value="1"/>
</dbReference>
<evidence type="ECO:0000256" key="10">
    <source>
        <dbReference type="SAM" id="MobiDB-lite"/>
    </source>
</evidence>
<evidence type="ECO:0000256" key="1">
    <source>
        <dbReference type="ARBA" id="ARBA00004571"/>
    </source>
</evidence>
<keyword evidence="3 8" id="KW-1134">Transmembrane beta strand</keyword>
<comment type="similarity">
    <text evidence="8 9">Belongs to the TonB-dependent receptor family.</text>
</comment>
<dbReference type="InterPro" id="IPR037066">
    <property type="entry name" value="Plug_dom_sf"/>
</dbReference>
<evidence type="ECO:0000256" key="5">
    <source>
        <dbReference type="ARBA" id="ARBA00023077"/>
    </source>
</evidence>
<evidence type="ECO:0000256" key="3">
    <source>
        <dbReference type="ARBA" id="ARBA00022452"/>
    </source>
</evidence>
<accession>A0A4V3DGV1</accession>
<dbReference type="RefSeq" id="WP_133560389.1">
    <property type="nucleotide sequence ID" value="NZ_SNZA01000001.1"/>
</dbReference>
<dbReference type="InterPro" id="IPR000531">
    <property type="entry name" value="Beta-barrel_TonB"/>
</dbReference>
<dbReference type="GO" id="GO:0015344">
    <property type="term" value="F:siderophore uptake transmembrane transporter activity"/>
    <property type="evidence" value="ECO:0007669"/>
    <property type="project" value="TreeGrafter"/>
</dbReference>
<feature type="domain" description="TonB-dependent receptor-like beta-barrel" evidence="11">
    <location>
        <begin position="224"/>
        <end position="580"/>
    </location>
</feature>
<dbReference type="Gene3D" id="2.40.170.20">
    <property type="entry name" value="TonB-dependent receptor, beta-barrel domain"/>
    <property type="match status" value="1"/>
</dbReference>
<dbReference type="GO" id="GO:0044718">
    <property type="term" value="P:siderophore transmembrane transport"/>
    <property type="evidence" value="ECO:0007669"/>
    <property type="project" value="TreeGrafter"/>
</dbReference>
<dbReference type="Proteomes" id="UP000295729">
    <property type="component" value="Unassembled WGS sequence"/>
</dbReference>
<evidence type="ECO:0000259" key="12">
    <source>
        <dbReference type="Pfam" id="PF07715"/>
    </source>
</evidence>
<dbReference type="AlphaFoldDB" id="A0A4V3DGV1"/>
<feature type="domain" description="TonB-dependent receptor plug" evidence="12">
    <location>
        <begin position="52"/>
        <end position="157"/>
    </location>
</feature>
<dbReference type="SUPFAM" id="SSF56935">
    <property type="entry name" value="Porins"/>
    <property type="match status" value="1"/>
</dbReference>
<dbReference type="InterPro" id="IPR039426">
    <property type="entry name" value="TonB-dep_rcpt-like"/>
</dbReference>
<comment type="subcellular location">
    <subcellularLocation>
        <location evidence="1 8">Cell outer membrane</location>
        <topology evidence="1 8">Multi-pass membrane protein</topology>
    </subcellularLocation>
</comment>
<keyword evidence="13" id="KW-0675">Receptor</keyword>
<feature type="compositionally biased region" description="Basic and acidic residues" evidence="10">
    <location>
        <begin position="212"/>
        <end position="227"/>
    </location>
</feature>
<comment type="caution">
    <text evidence="13">The sequence shown here is derived from an EMBL/GenBank/DDBJ whole genome shotgun (WGS) entry which is preliminary data.</text>
</comment>
<sequence>MFRFATGAILFAYAGLISAEEYEFSLAALDNMLQDDIPAVVTPARVAQPRVEVSSTLSVLSGEFIRRSNVQYVEDLLAYVPGFFVGPYWNSYRKVVAYHGTELDRFRRIQVLVNGRSVYSSAYARVDWSSLALNVEDIERIEVNRGPNASSYGSNSFLAVVNIITRSPMDTLGSNIFYTNDDQGNRRVYGQHSGLKDNWSYRVSASQGTIDGYDRKGDGDPRNDGHTQRSGNMLFIYQDESQKLDIDIGASHLDADVEFYEITGVSYGESTPYLDQDREHIKVGWELDQSPSHTVKLQYYYDRSQQTEVHNIDVYGQVLNLLFAQNLPNAQIYSGELVSDLDEYRHDIEVQSIWTPNQDLRLVNSASYRQDNVYSKTYFNGDYTEELVRASSNLNYRAWDPIILNAGLMLEHSKLTGSYTSPQLGVVYKLSEQASVRANVSQAYRTPDLLDEKAEWSYVFNGIRSTPVYATGIPAEKITSYELGLYHNIPVLGLSYDLSVYSEHLSNLSASGKKYADALEDGGILTSNESYQATIEGFEAELDWRSQNGVLVRGTFAYQDTDTESRKLKETVTPLITTLFVSLPVNDRISLNSRYIYGKEMATYDHEFLSLWLTHRATTEDFTFSAGLGGTVRLDNNPYIRVNNVSDDKTSLFMFANLSF</sequence>
<evidence type="ECO:0000313" key="13">
    <source>
        <dbReference type="EMBL" id="TDR15741.1"/>
    </source>
</evidence>
<evidence type="ECO:0000256" key="6">
    <source>
        <dbReference type="ARBA" id="ARBA00023136"/>
    </source>
</evidence>
<dbReference type="Pfam" id="PF00593">
    <property type="entry name" value="TonB_dep_Rec_b-barrel"/>
    <property type="match status" value="1"/>
</dbReference>
<keyword evidence="14" id="KW-1185">Reference proteome</keyword>
<dbReference type="Gene3D" id="2.170.130.10">
    <property type="entry name" value="TonB-dependent receptor, plug domain"/>
    <property type="match status" value="1"/>
</dbReference>
<dbReference type="InterPro" id="IPR012910">
    <property type="entry name" value="Plug_dom"/>
</dbReference>
<keyword evidence="4 8" id="KW-0812">Transmembrane</keyword>
<evidence type="ECO:0000256" key="4">
    <source>
        <dbReference type="ARBA" id="ARBA00022692"/>
    </source>
</evidence>
<evidence type="ECO:0000256" key="9">
    <source>
        <dbReference type="RuleBase" id="RU003357"/>
    </source>
</evidence>
<dbReference type="OrthoDB" id="9758929at2"/>